<dbReference type="Proteomes" id="UP000255303">
    <property type="component" value="Unassembled WGS sequence"/>
</dbReference>
<gene>
    <name evidence="1" type="ORF">NCTC10692_03422</name>
    <name evidence="2" type="ORF">NCTC10860_03088</name>
</gene>
<evidence type="ECO:0000313" key="1">
    <source>
        <dbReference type="EMBL" id="SUD52921.1"/>
    </source>
</evidence>
<accession>A0A061CT15</accession>
<evidence type="ECO:0000313" key="3">
    <source>
        <dbReference type="Proteomes" id="UP000254084"/>
    </source>
</evidence>
<dbReference type="AlphaFoldDB" id="A0A061CT15"/>
<accession>A0A379JXJ7</accession>
<proteinExistence type="predicted"/>
<reference evidence="3 4" key="1">
    <citation type="submission" date="2018-06" db="EMBL/GenBank/DDBJ databases">
        <authorList>
            <consortium name="Pathogen Informatics"/>
            <person name="Doyle S."/>
        </authorList>
    </citation>
    <scope>NUCLEOTIDE SEQUENCE [LARGE SCALE GENOMIC DNA]</scope>
    <source>
        <strain evidence="1 4">NCTC10692</strain>
        <strain evidence="2 3">NCTC10860</strain>
    </source>
</reference>
<dbReference type="GO" id="GO:0051213">
    <property type="term" value="F:dioxygenase activity"/>
    <property type="evidence" value="ECO:0007669"/>
    <property type="project" value="UniProtKB-KW"/>
</dbReference>
<organism evidence="1 4">
    <name type="scientific">Ectopseudomonas oleovorans</name>
    <name type="common">Pseudomonas oleovorans</name>
    <dbReference type="NCBI Taxonomy" id="301"/>
    <lineage>
        <taxon>Bacteria</taxon>
        <taxon>Pseudomonadati</taxon>
        <taxon>Pseudomonadota</taxon>
        <taxon>Gammaproteobacteria</taxon>
        <taxon>Pseudomonadales</taxon>
        <taxon>Pseudomonadaceae</taxon>
        <taxon>Ectopseudomonas</taxon>
    </lineage>
</organism>
<dbReference type="Proteomes" id="UP000254084">
    <property type="component" value="Unassembled WGS sequence"/>
</dbReference>
<dbReference type="EMBL" id="UGUW01000004">
    <property type="protein sequence ID" value="SUD60735.1"/>
    <property type="molecule type" value="Genomic_DNA"/>
</dbReference>
<protein>
    <submittedName>
        <fullName evidence="1">Taurine catabolic dioxygenase protein</fullName>
    </submittedName>
</protein>
<name>A0A061CT15_ECTOL</name>
<keyword evidence="1" id="KW-0560">Oxidoreductase</keyword>
<evidence type="ECO:0000313" key="2">
    <source>
        <dbReference type="EMBL" id="SUD60735.1"/>
    </source>
</evidence>
<sequence>MSVVAHTTTVASAQSFEVRPFDAPVGSEVIGLDLTQPWR</sequence>
<evidence type="ECO:0000313" key="4">
    <source>
        <dbReference type="Proteomes" id="UP000255303"/>
    </source>
</evidence>
<dbReference type="EMBL" id="UGUV01000002">
    <property type="protein sequence ID" value="SUD52921.1"/>
    <property type="molecule type" value="Genomic_DNA"/>
</dbReference>
<keyword evidence="1" id="KW-0223">Dioxygenase</keyword>